<evidence type="ECO:0000256" key="1">
    <source>
        <dbReference type="SAM" id="Coils"/>
    </source>
</evidence>
<sequence length="459" mass="51162">MLTSLWNRATHARSSSPAPTHSSAAVHNAPVSASSPTPFTTYVLSRIPDEESQKLFALSFGECLRRDPDALEINFDEVHRWLGFDSKDNAVRLLKREIPDSEYVLLTSEEDTGPPNRASFLISFNQFEELMIAAQTSEGKKARKLVLLLKRILQDFIVAEQQQLRATCLAEQQQLQANALAEQALELSREAARANALQVQLESLRAQQQHLYCFKLFGDRYKCGIGQDVDRRIRQHRTTCPSGYLVCSVPITCKAMEKLFESVMKEHGAWIRMEEYELTGDESEIKSMFGVFARTEELLNTTPFDQYGALLSVLDTALRTSAVTPAAQPPMGRAITAAPEDLVQESDPPASHHAIQASSSPAAQRASGPTVDQGNPIKAWHDRCVTHTHSYRDAYTPTELYGLYCGVVGEAAICEPTFWSTLKMNNIQQKRSNGKRRYVRIKVLSKTDLDAGIRGNTDG</sequence>
<dbReference type="Proteomes" id="UP001314263">
    <property type="component" value="Unassembled WGS sequence"/>
</dbReference>
<dbReference type="EMBL" id="CAUYUE010000004">
    <property type="protein sequence ID" value="CAK0769532.1"/>
    <property type="molecule type" value="Genomic_DNA"/>
</dbReference>
<reference evidence="3 4" key="1">
    <citation type="submission" date="2023-10" db="EMBL/GenBank/DDBJ databases">
        <authorList>
            <person name="Maclean D."/>
            <person name="Macfadyen A."/>
        </authorList>
    </citation>
    <scope>NUCLEOTIDE SEQUENCE [LARGE SCALE GENOMIC DNA]</scope>
</reference>
<comment type="caution">
    <text evidence="3">The sequence shown here is derived from an EMBL/GenBank/DDBJ whole genome shotgun (WGS) entry which is preliminary data.</text>
</comment>
<feature type="compositionally biased region" description="Low complexity" evidence="2">
    <location>
        <begin position="348"/>
        <end position="367"/>
    </location>
</feature>
<name>A0AAV1I0T6_9CHLO</name>
<keyword evidence="1" id="KW-0175">Coiled coil</keyword>
<feature type="coiled-coil region" evidence="1">
    <location>
        <begin position="170"/>
        <end position="207"/>
    </location>
</feature>
<proteinExistence type="predicted"/>
<feature type="compositionally biased region" description="Low complexity" evidence="2">
    <location>
        <begin position="12"/>
        <end position="25"/>
    </location>
</feature>
<evidence type="ECO:0000313" key="3">
    <source>
        <dbReference type="EMBL" id="CAK0769532.1"/>
    </source>
</evidence>
<keyword evidence="4" id="KW-1185">Reference proteome</keyword>
<feature type="region of interest" description="Disordered" evidence="2">
    <location>
        <begin position="9"/>
        <end position="35"/>
    </location>
</feature>
<feature type="region of interest" description="Disordered" evidence="2">
    <location>
        <begin position="343"/>
        <end position="377"/>
    </location>
</feature>
<protein>
    <submittedName>
        <fullName evidence="3">Uncharacterized protein</fullName>
    </submittedName>
</protein>
<gene>
    <name evidence="3" type="ORF">CVIRNUC_003676</name>
</gene>
<evidence type="ECO:0000313" key="4">
    <source>
        <dbReference type="Proteomes" id="UP001314263"/>
    </source>
</evidence>
<organism evidence="3 4">
    <name type="scientific">Coccomyxa viridis</name>
    <dbReference type="NCBI Taxonomy" id="1274662"/>
    <lineage>
        <taxon>Eukaryota</taxon>
        <taxon>Viridiplantae</taxon>
        <taxon>Chlorophyta</taxon>
        <taxon>core chlorophytes</taxon>
        <taxon>Trebouxiophyceae</taxon>
        <taxon>Trebouxiophyceae incertae sedis</taxon>
        <taxon>Coccomyxaceae</taxon>
        <taxon>Coccomyxa</taxon>
    </lineage>
</organism>
<dbReference type="AlphaFoldDB" id="A0AAV1I0T6"/>
<accession>A0AAV1I0T6</accession>
<evidence type="ECO:0000256" key="2">
    <source>
        <dbReference type="SAM" id="MobiDB-lite"/>
    </source>
</evidence>